<sequence>MDLQVAAPSQLHLSQHGIDAEDSILLQDVRARDLVLPSQFQNSAETTEMEEIKLPGLVRRDSLGLRSVKERGQDDGLVHLQFGVQVNTVAIPHRGLQSAEGLICVGDSLDNLVIVSRVA</sequence>
<accession>A0A183SA43</accession>
<dbReference type="Proteomes" id="UP000275846">
    <property type="component" value="Unassembled WGS sequence"/>
</dbReference>
<keyword evidence="2" id="KW-1185">Reference proteome</keyword>
<reference evidence="1 2" key="2">
    <citation type="submission" date="2018-11" db="EMBL/GenBank/DDBJ databases">
        <authorList>
            <consortium name="Pathogen Informatics"/>
        </authorList>
    </citation>
    <scope>NUCLEOTIDE SEQUENCE [LARGE SCALE GENOMIC DNA]</scope>
    <source>
        <strain evidence="1 2">NST_G2</strain>
    </source>
</reference>
<name>A0A183SA43_SCHSO</name>
<evidence type="ECO:0000313" key="3">
    <source>
        <dbReference type="WBParaSite" id="SSLN_0000113701-mRNA-1"/>
    </source>
</evidence>
<dbReference type="EMBL" id="UYSU01001485">
    <property type="protein sequence ID" value="VDL86912.1"/>
    <property type="molecule type" value="Genomic_DNA"/>
</dbReference>
<dbReference type="WBParaSite" id="SSLN_0000113701-mRNA-1">
    <property type="protein sequence ID" value="SSLN_0000113701-mRNA-1"/>
    <property type="gene ID" value="SSLN_0000113701"/>
</dbReference>
<reference evidence="3" key="1">
    <citation type="submission" date="2016-06" db="UniProtKB">
        <authorList>
            <consortium name="WormBaseParasite"/>
        </authorList>
    </citation>
    <scope>IDENTIFICATION</scope>
</reference>
<dbReference type="AlphaFoldDB" id="A0A183SA43"/>
<proteinExistence type="predicted"/>
<protein>
    <submittedName>
        <fullName evidence="3">CPSF_A domain-containing protein</fullName>
    </submittedName>
</protein>
<gene>
    <name evidence="1" type="ORF">SSLN_LOCUS1091</name>
</gene>
<evidence type="ECO:0000313" key="2">
    <source>
        <dbReference type="Proteomes" id="UP000275846"/>
    </source>
</evidence>
<evidence type="ECO:0000313" key="1">
    <source>
        <dbReference type="EMBL" id="VDL86912.1"/>
    </source>
</evidence>
<organism evidence="3">
    <name type="scientific">Schistocephalus solidus</name>
    <name type="common">Tapeworm</name>
    <dbReference type="NCBI Taxonomy" id="70667"/>
    <lineage>
        <taxon>Eukaryota</taxon>
        <taxon>Metazoa</taxon>
        <taxon>Spiralia</taxon>
        <taxon>Lophotrochozoa</taxon>
        <taxon>Platyhelminthes</taxon>
        <taxon>Cestoda</taxon>
        <taxon>Eucestoda</taxon>
        <taxon>Diphyllobothriidea</taxon>
        <taxon>Diphyllobothriidae</taxon>
        <taxon>Schistocephalus</taxon>
    </lineage>
</organism>